<dbReference type="OrthoDB" id="424012at2759"/>
<sequence length="294" mass="33363">PIYYNDVYEVKLPKNHRFPMEKYGRVRQLVQQWLQNLPVDEQGVVNYEFRVSPLSSIDELTTTHDPAYVQRFLTGDQDERELRNVGFPWSQSNVDRSLSSTGGTVAAACAVVQARLRDPYGLHWGAHVAGGTHHAFYDRGEGFCVFSDMAVAANVVMKRYPGVVRRILFLDLDVHQGNGNALLFRDNDSVFTFSLHCSANYFSEKQNSDLDIELPPECSDETYLVTLKHWLNRIEREAEPFDLVFFQAGVDVLAQDRLGRMSLTPVGVQRRNQLVYEFCASQSLPLVICMGGGY</sequence>
<dbReference type="PRINTS" id="PR01270">
    <property type="entry name" value="HDASUPER"/>
</dbReference>
<dbReference type="PANTHER" id="PTHR10625">
    <property type="entry name" value="HISTONE DEACETYLASE HDAC1-RELATED"/>
    <property type="match status" value="1"/>
</dbReference>
<dbReference type="InParanoid" id="B7FP07"/>
<dbReference type="eggNOG" id="KOG1344">
    <property type="taxonomic scope" value="Eukaryota"/>
</dbReference>
<feature type="non-terminal residue" evidence="3">
    <location>
        <position position="1"/>
    </location>
</feature>
<dbReference type="GO" id="GO:0016787">
    <property type="term" value="F:hydrolase activity"/>
    <property type="evidence" value="ECO:0007669"/>
    <property type="project" value="UniProtKB-KW"/>
</dbReference>
<dbReference type="RefSeq" id="XP_002176624.1">
    <property type="nucleotide sequence ID" value="XM_002176588.1"/>
</dbReference>
<dbReference type="InterPro" id="IPR037138">
    <property type="entry name" value="His_deacetylse_dom_sf"/>
</dbReference>
<dbReference type="SUPFAM" id="SSF52768">
    <property type="entry name" value="Arginase/deacetylase"/>
    <property type="match status" value="1"/>
</dbReference>
<dbReference type="GeneID" id="7195996"/>
<dbReference type="InterPro" id="IPR023801">
    <property type="entry name" value="His_deacetylse_dom"/>
</dbReference>
<dbReference type="EMBL" id="CM000605">
    <property type="protein sequence ID" value="EEC51087.1"/>
    <property type="molecule type" value="Genomic_DNA"/>
</dbReference>
<evidence type="ECO:0000256" key="1">
    <source>
        <dbReference type="ARBA" id="ARBA00022801"/>
    </source>
</evidence>
<dbReference type="KEGG" id="pti:PHATRDRAFT_9278"/>
<dbReference type="Gene3D" id="3.40.800.20">
    <property type="entry name" value="Histone deacetylase domain"/>
    <property type="match status" value="1"/>
</dbReference>
<gene>
    <name evidence="3" type="ORF">PHATRDRAFT_9278</name>
</gene>
<dbReference type="InterPro" id="IPR023696">
    <property type="entry name" value="Ureohydrolase_dom_sf"/>
</dbReference>
<dbReference type="InterPro" id="IPR000286">
    <property type="entry name" value="HDACs"/>
</dbReference>
<keyword evidence="1" id="KW-0378">Hydrolase</keyword>
<feature type="non-terminal residue" evidence="3">
    <location>
        <position position="294"/>
    </location>
</feature>
<dbReference type="STRING" id="556484.B7FP07"/>
<reference evidence="3 4" key="1">
    <citation type="journal article" date="2008" name="Nature">
        <title>The Phaeodactylum genome reveals the evolutionary history of diatom genomes.</title>
        <authorList>
            <person name="Bowler C."/>
            <person name="Allen A.E."/>
            <person name="Badger J.H."/>
            <person name="Grimwood J."/>
            <person name="Jabbari K."/>
            <person name="Kuo A."/>
            <person name="Maheswari U."/>
            <person name="Martens C."/>
            <person name="Maumus F."/>
            <person name="Otillar R.P."/>
            <person name="Rayko E."/>
            <person name="Salamov A."/>
            <person name="Vandepoele K."/>
            <person name="Beszteri B."/>
            <person name="Gruber A."/>
            <person name="Heijde M."/>
            <person name="Katinka M."/>
            <person name="Mock T."/>
            <person name="Valentin K."/>
            <person name="Verret F."/>
            <person name="Berges J.A."/>
            <person name="Brownlee C."/>
            <person name="Cadoret J.P."/>
            <person name="Chiovitti A."/>
            <person name="Choi C.J."/>
            <person name="Coesel S."/>
            <person name="De Martino A."/>
            <person name="Detter J.C."/>
            <person name="Durkin C."/>
            <person name="Falciatore A."/>
            <person name="Fournet J."/>
            <person name="Haruta M."/>
            <person name="Huysman M.J."/>
            <person name="Jenkins B.D."/>
            <person name="Jiroutova K."/>
            <person name="Jorgensen R.E."/>
            <person name="Joubert Y."/>
            <person name="Kaplan A."/>
            <person name="Kroger N."/>
            <person name="Kroth P.G."/>
            <person name="La Roche J."/>
            <person name="Lindquist E."/>
            <person name="Lommer M."/>
            <person name="Martin-Jezequel V."/>
            <person name="Lopez P.J."/>
            <person name="Lucas S."/>
            <person name="Mangogna M."/>
            <person name="McGinnis K."/>
            <person name="Medlin L.K."/>
            <person name="Montsant A."/>
            <person name="Oudot-Le Secq M.P."/>
            <person name="Napoli C."/>
            <person name="Obornik M."/>
            <person name="Parker M.S."/>
            <person name="Petit J.L."/>
            <person name="Porcel B.M."/>
            <person name="Poulsen N."/>
            <person name="Robison M."/>
            <person name="Rychlewski L."/>
            <person name="Rynearson T.A."/>
            <person name="Schmutz J."/>
            <person name="Shapiro H."/>
            <person name="Siaut M."/>
            <person name="Stanley M."/>
            <person name="Sussman M.R."/>
            <person name="Taylor A.R."/>
            <person name="Vardi A."/>
            <person name="von Dassow P."/>
            <person name="Vyverman W."/>
            <person name="Willis A."/>
            <person name="Wyrwicz L.S."/>
            <person name="Rokhsar D.S."/>
            <person name="Weissenbach J."/>
            <person name="Armbrust E.V."/>
            <person name="Green B.R."/>
            <person name="Van de Peer Y."/>
            <person name="Grigoriev I.V."/>
        </authorList>
    </citation>
    <scope>NUCLEOTIDE SEQUENCE [LARGE SCALE GENOMIC DNA]</scope>
    <source>
        <strain evidence="3 4">CCAP 1055/1</strain>
    </source>
</reference>
<dbReference type="CDD" id="cd09993">
    <property type="entry name" value="HDAC_classIV"/>
    <property type="match status" value="1"/>
</dbReference>
<dbReference type="Proteomes" id="UP000000759">
    <property type="component" value="Chromosome 1"/>
</dbReference>
<name>B7FP07_PHATC</name>
<dbReference type="GO" id="GO:0040029">
    <property type="term" value="P:epigenetic regulation of gene expression"/>
    <property type="evidence" value="ECO:0007669"/>
    <property type="project" value="TreeGrafter"/>
</dbReference>
<proteinExistence type="predicted"/>
<dbReference type="GO" id="GO:0004407">
    <property type="term" value="F:histone deacetylase activity"/>
    <property type="evidence" value="ECO:0007669"/>
    <property type="project" value="InterPro"/>
</dbReference>
<dbReference type="InterPro" id="IPR044150">
    <property type="entry name" value="HDAC_classIV"/>
</dbReference>
<reference evidence="4" key="2">
    <citation type="submission" date="2008-08" db="EMBL/GenBank/DDBJ databases">
        <authorList>
            <consortium name="Diatom Consortium"/>
            <person name="Grigoriev I."/>
            <person name="Grimwood J."/>
            <person name="Kuo A."/>
            <person name="Otillar R.P."/>
            <person name="Salamov A."/>
            <person name="Detter J.C."/>
            <person name="Lindquist E."/>
            <person name="Shapiro H."/>
            <person name="Lucas S."/>
            <person name="Glavina del Rio T."/>
            <person name="Pitluck S."/>
            <person name="Rokhsar D."/>
            <person name="Bowler C."/>
        </authorList>
    </citation>
    <scope>GENOME REANNOTATION</scope>
    <source>
        <strain evidence="4">CCAP 1055/1</strain>
    </source>
</reference>
<dbReference type="PaxDb" id="2850-Phatr9278"/>
<dbReference type="Pfam" id="PF00850">
    <property type="entry name" value="Hist_deacetyl"/>
    <property type="match status" value="1"/>
</dbReference>
<evidence type="ECO:0000259" key="2">
    <source>
        <dbReference type="Pfam" id="PF00850"/>
    </source>
</evidence>
<accession>B7FP07</accession>
<organism evidence="3 4">
    <name type="scientific">Phaeodactylum tricornutum (strain CCAP 1055/1)</name>
    <dbReference type="NCBI Taxonomy" id="556484"/>
    <lineage>
        <taxon>Eukaryota</taxon>
        <taxon>Sar</taxon>
        <taxon>Stramenopiles</taxon>
        <taxon>Ochrophyta</taxon>
        <taxon>Bacillariophyta</taxon>
        <taxon>Bacillariophyceae</taxon>
        <taxon>Bacillariophycidae</taxon>
        <taxon>Naviculales</taxon>
        <taxon>Phaeodactylaceae</taxon>
        <taxon>Phaeodactylum</taxon>
    </lineage>
</organism>
<evidence type="ECO:0000313" key="4">
    <source>
        <dbReference type="Proteomes" id="UP000000759"/>
    </source>
</evidence>
<dbReference type="HOGENOM" id="CLU_007727_1_0_1"/>
<dbReference type="PANTHER" id="PTHR10625:SF19">
    <property type="entry name" value="HISTONE DEACETYLASE 12"/>
    <property type="match status" value="1"/>
</dbReference>
<keyword evidence="4" id="KW-1185">Reference proteome</keyword>
<protein>
    <recommendedName>
        <fullName evidence="2">Histone deacetylase domain-containing protein</fullName>
    </recommendedName>
</protein>
<evidence type="ECO:0000313" key="3">
    <source>
        <dbReference type="EMBL" id="EEC51087.1"/>
    </source>
</evidence>
<dbReference type="AlphaFoldDB" id="B7FP07"/>
<feature type="domain" description="Histone deacetylase" evidence="2">
    <location>
        <begin position="24"/>
        <end position="294"/>
    </location>
</feature>